<reference evidence="1 2" key="1">
    <citation type="submission" date="2020-05" db="EMBL/GenBank/DDBJ databases">
        <title>Compete genome of Limnobacter sp. SAORIC-580.</title>
        <authorList>
            <person name="Song J."/>
            <person name="Cho J.-C."/>
        </authorList>
    </citation>
    <scope>NUCLEOTIDE SEQUENCE [LARGE SCALE GENOMIC DNA]</scope>
    <source>
        <strain evidence="1 2">SAORIC-580</strain>
    </source>
</reference>
<protein>
    <submittedName>
        <fullName evidence="1">YkgJ family cysteine cluster protein</fullName>
    </submittedName>
</protein>
<dbReference type="EMBL" id="CP053084">
    <property type="protein sequence ID" value="QJR29491.1"/>
    <property type="molecule type" value="Genomic_DNA"/>
</dbReference>
<name>A0ABX6N547_9BURK</name>
<dbReference type="InterPro" id="IPR005358">
    <property type="entry name" value="Puta_zinc/iron-chelating_dom"/>
</dbReference>
<evidence type="ECO:0000313" key="1">
    <source>
        <dbReference type="EMBL" id="QJR29491.1"/>
    </source>
</evidence>
<keyword evidence="2" id="KW-1185">Reference proteome</keyword>
<proteinExistence type="predicted"/>
<gene>
    <name evidence="1" type="ORF">HKT17_07085</name>
</gene>
<evidence type="ECO:0000313" key="2">
    <source>
        <dbReference type="Proteomes" id="UP000501130"/>
    </source>
</evidence>
<dbReference type="RefSeq" id="WP_171098891.1">
    <property type="nucleotide sequence ID" value="NZ_CP053084.1"/>
</dbReference>
<accession>A0ABX6N547</accession>
<organism evidence="1 2">
    <name type="scientific">Limnobacter profundi</name>
    <dbReference type="NCBI Taxonomy" id="2732163"/>
    <lineage>
        <taxon>Bacteria</taxon>
        <taxon>Pseudomonadati</taxon>
        <taxon>Pseudomonadota</taxon>
        <taxon>Betaproteobacteria</taxon>
        <taxon>Burkholderiales</taxon>
        <taxon>Burkholderiaceae</taxon>
        <taxon>Limnobacter</taxon>
    </lineage>
</organism>
<dbReference type="Proteomes" id="UP000501130">
    <property type="component" value="Chromosome"/>
</dbReference>
<sequence>MQSNPTTIVVDGAGVEALCQSCGVCCSTFRISFYWGETTAAEGGVVPVELTEQMNLYRSCMKGSSQTKPRCIALSGNIGESVSCTIYENRPSPCREYDVFDAQGELNPRCNQARAKHGLAPLNVRFVPVAGVPDHITLPTPEIKPGS</sequence>
<dbReference type="Pfam" id="PF03692">
    <property type="entry name" value="CxxCxxCC"/>
    <property type="match status" value="1"/>
</dbReference>